<protein>
    <recommendedName>
        <fullName evidence="1">Phage tail fibre protein N-terminal domain-containing protein</fullName>
    </recommendedName>
</protein>
<dbReference type="Proteomes" id="UP000016505">
    <property type="component" value="Chromosome I"/>
</dbReference>
<evidence type="ECO:0000259" key="1">
    <source>
        <dbReference type="Pfam" id="PF12571"/>
    </source>
</evidence>
<dbReference type="EMBL" id="CP011025">
    <property type="protein sequence ID" value="ATC86170.1"/>
    <property type="molecule type" value="Genomic_DNA"/>
</dbReference>
<accession>A0A290S4M5</accession>
<proteinExistence type="predicted"/>
<dbReference type="KEGG" id="part:PARC_a1565"/>
<organism evidence="2 3">
    <name type="scientific">Pseudoalteromonas arctica A 37-1-2</name>
    <dbReference type="NCBI Taxonomy" id="1117313"/>
    <lineage>
        <taxon>Bacteria</taxon>
        <taxon>Pseudomonadati</taxon>
        <taxon>Pseudomonadota</taxon>
        <taxon>Gammaproteobacteria</taxon>
        <taxon>Alteromonadales</taxon>
        <taxon>Pseudoalteromonadaceae</taxon>
        <taxon>Pseudoalteromonas</taxon>
    </lineage>
</organism>
<dbReference type="Pfam" id="PF12571">
    <property type="entry name" value="Phage_tail_fib"/>
    <property type="match status" value="1"/>
</dbReference>
<name>A0A290S4M5_9GAMM</name>
<reference evidence="2 3" key="1">
    <citation type="journal article" date="2012" name="J. Bacteriol.">
        <title>Genome sequences of type strains of seven species of the marine bacterium Pseudoalteromonas.</title>
        <authorList>
            <person name="Xie B.B."/>
            <person name="Shu Y.L."/>
            <person name="Qin Q.L."/>
            <person name="Rong J.C."/>
            <person name="Zhang X.Y."/>
            <person name="Chen X.L."/>
            <person name="Shi M."/>
            <person name="He H.L."/>
            <person name="Zhou B.C."/>
            <person name="Zhang Y.Z."/>
        </authorList>
    </citation>
    <scope>NUCLEOTIDE SEQUENCE [LARGE SCALE GENOMIC DNA]</scope>
    <source>
        <strain evidence="2 3">A 37-1-2</strain>
    </source>
</reference>
<evidence type="ECO:0000313" key="3">
    <source>
        <dbReference type="Proteomes" id="UP000016505"/>
    </source>
</evidence>
<gene>
    <name evidence="2" type="ORF">PARC_a1565</name>
</gene>
<dbReference type="AlphaFoldDB" id="A0A290S4M5"/>
<dbReference type="InterPro" id="IPR022225">
    <property type="entry name" value="Phage_tail_fibre_N"/>
</dbReference>
<feature type="domain" description="Phage tail fibre protein N-terminal" evidence="1">
    <location>
        <begin position="1"/>
        <end position="150"/>
    </location>
</feature>
<dbReference type="OrthoDB" id="9810174at2"/>
<sequence length="192" mass="21367">MNQAITGIMTNAGKAYITTATLQNKGLEVTELVFANIPGLNEQETRNPSEKMPGGAQIVYRRNIDTSGYVDANTVAWAVVLEQDIGDFDYNWIGLVTRNGTLLAVDYLPLQRKRQGVNNVHNRSFVLKFAAAAALARITIPAQSWMFDYSPQIDALTLLATSNATAQINNMRRTVRNYFLNKNFSNFSKELS</sequence>
<evidence type="ECO:0000313" key="2">
    <source>
        <dbReference type="EMBL" id="ATC86170.1"/>
    </source>
</evidence>
<dbReference type="RefSeq" id="WP_010553479.1">
    <property type="nucleotide sequence ID" value="NZ_CP011025.1"/>
</dbReference>